<gene>
    <name evidence="2" type="ORF">J1N35_015023</name>
</gene>
<keyword evidence="3" id="KW-1185">Reference proteome</keyword>
<dbReference type="AlphaFoldDB" id="A0A9D3VVD8"/>
<dbReference type="InterPro" id="IPR052929">
    <property type="entry name" value="RNase_H-like_EbsB-rel"/>
</dbReference>
<accession>A0A9D3VVD8</accession>
<dbReference type="GO" id="GO:0004523">
    <property type="term" value="F:RNA-DNA hybrid ribonuclease activity"/>
    <property type="evidence" value="ECO:0007669"/>
    <property type="project" value="InterPro"/>
</dbReference>
<feature type="domain" description="RNase H type-1" evidence="1">
    <location>
        <begin position="17"/>
        <end position="125"/>
    </location>
</feature>
<dbReference type="InterPro" id="IPR012337">
    <property type="entry name" value="RNaseH-like_sf"/>
</dbReference>
<evidence type="ECO:0000259" key="1">
    <source>
        <dbReference type="Pfam" id="PF13456"/>
    </source>
</evidence>
<dbReference type="CDD" id="cd06222">
    <property type="entry name" value="RNase_H_like"/>
    <property type="match status" value="1"/>
</dbReference>
<comment type="caution">
    <text evidence="2">The sequence shown here is derived from an EMBL/GenBank/DDBJ whole genome shotgun (WGS) entry which is preliminary data.</text>
</comment>
<dbReference type="InterPro" id="IPR002156">
    <property type="entry name" value="RNaseH_domain"/>
</dbReference>
<dbReference type="Proteomes" id="UP000828251">
    <property type="component" value="Unassembled WGS sequence"/>
</dbReference>
<dbReference type="PANTHER" id="PTHR47074:SF48">
    <property type="entry name" value="POLYNUCLEOTIDYL TRANSFERASE, RIBONUCLEASE H-LIKE SUPERFAMILY PROTEIN"/>
    <property type="match status" value="1"/>
</dbReference>
<evidence type="ECO:0000313" key="3">
    <source>
        <dbReference type="Proteomes" id="UP000828251"/>
    </source>
</evidence>
<dbReference type="OrthoDB" id="977403at2759"/>
<dbReference type="GO" id="GO:0003676">
    <property type="term" value="F:nucleic acid binding"/>
    <property type="evidence" value="ECO:0007669"/>
    <property type="project" value="InterPro"/>
</dbReference>
<organism evidence="2 3">
    <name type="scientific">Gossypium stocksii</name>
    <dbReference type="NCBI Taxonomy" id="47602"/>
    <lineage>
        <taxon>Eukaryota</taxon>
        <taxon>Viridiplantae</taxon>
        <taxon>Streptophyta</taxon>
        <taxon>Embryophyta</taxon>
        <taxon>Tracheophyta</taxon>
        <taxon>Spermatophyta</taxon>
        <taxon>Magnoliopsida</taxon>
        <taxon>eudicotyledons</taxon>
        <taxon>Gunneridae</taxon>
        <taxon>Pentapetalae</taxon>
        <taxon>rosids</taxon>
        <taxon>malvids</taxon>
        <taxon>Malvales</taxon>
        <taxon>Malvaceae</taxon>
        <taxon>Malvoideae</taxon>
        <taxon>Gossypium</taxon>
    </lineage>
</organism>
<dbReference type="Gene3D" id="3.30.420.10">
    <property type="entry name" value="Ribonuclease H-like superfamily/Ribonuclease H"/>
    <property type="match status" value="1"/>
</dbReference>
<protein>
    <recommendedName>
        <fullName evidence="1">RNase H type-1 domain-containing protein</fullName>
    </recommendedName>
</protein>
<evidence type="ECO:0000313" key="2">
    <source>
        <dbReference type="EMBL" id="KAH1098102.1"/>
    </source>
</evidence>
<proteinExistence type="predicted"/>
<dbReference type="Pfam" id="PF13456">
    <property type="entry name" value="RVT_3"/>
    <property type="match status" value="1"/>
</dbReference>
<sequence>MVKINFDASVFGKKTYYELVARDADGFILGGRMGFVEREMQIEWAKMLAIEKRIKVARSNNWNYLELKSDCASLVNCFNNKDYDLTTLGHHMREIYRRFNFFNFFKLCWAPRCCNSVADNLCKWAKTNNCIKNFRMDYLVEIHNFVLNDAIN</sequence>
<dbReference type="PANTHER" id="PTHR47074">
    <property type="entry name" value="BNAC02G40300D PROTEIN"/>
    <property type="match status" value="1"/>
</dbReference>
<dbReference type="SUPFAM" id="SSF53098">
    <property type="entry name" value="Ribonuclease H-like"/>
    <property type="match status" value="1"/>
</dbReference>
<dbReference type="InterPro" id="IPR036397">
    <property type="entry name" value="RNaseH_sf"/>
</dbReference>
<dbReference type="InterPro" id="IPR044730">
    <property type="entry name" value="RNase_H-like_dom_plant"/>
</dbReference>
<dbReference type="EMBL" id="JAIQCV010000005">
    <property type="protein sequence ID" value="KAH1098102.1"/>
    <property type="molecule type" value="Genomic_DNA"/>
</dbReference>
<name>A0A9D3VVD8_9ROSI</name>
<reference evidence="2 3" key="1">
    <citation type="journal article" date="2021" name="Plant Biotechnol. J.">
        <title>Multi-omics assisted identification of the key and species-specific regulatory components of drought-tolerant mechanisms in Gossypium stocksii.</title>
        <authorList>
            <person name="Yu D."/>
            <person name="Ke L."/>
            <person name="Zhang D."/>
            <person name="Wu Y."/>
            <person name="Sun Y."/>
            <person name="Mei J."/>
            <person name="Sun J."/>
            <person name="Sun Y."/>
        </authorList>
    </citation>
    <scope>NUCLEOTIDE SEQUENCE [LARGE SCALE GENOMIC DNA]</scope>
    <source>
        <strain evidence="3">cv. E1</strain>
        <tissue evidence="2">Leaf</tissue>
    </source>
</reference>